<dbReference type="PANTHER" id="PTHR31051">
    <property type="entry name" value="PROTEASOME ASSEMBLY CHAPERONE 3"/>
    <property type="match status" value="1"/>
</dbReference>
<evidence type="ECO:0000313" key="1">
    <source>
        <dbReference type="EMBL" id="CAI8034909.1"/>
    </source>
</evidence>
<dbReference type="Proteomes" id="UP001174909">
    <property type="component" value="Unassembled WGS sequence"/>
</dbReference>
<comment type="caution">
    <text evidence="1">The sequence shown here is derived from an EMBL/GenBank/DDBJ whole genome shotgun (WGS) entry which is preliminary data.</text>
</comment>
<protein>
    <submittedName>
        <fullName evidence="1">Proteasome assembly chaperone 3</fullName>
    </submittedName>
</protein>
<name>A0AA35SSL9_GEOBA</name>
<dbReference type="AlphaFoldDB" id="A0AA35SSL9"/>
<dbReference type="EMBL" id="CASHTH010002758">
    <property type="protein sequence ID" value="CAI8034909.1"/>
    <property type="molecule type" value="Genomic_DNA"/>
</dbReference>
<sequence length="141" mass="15262">MAVSCSAVKSKQGKIEIEGRKLDVVCSLFSDRVFLFISELQKMGTLLDVRQETMPATSAHVFSVSTLLGLDTPEVHVFGRAIAGHLLLPPGHDLTLALGLKKPSPHILPHLLPLLEDYKLWESPSLPTPSADSHMTGNTGL</sequence>
<dbReference type="PANTHER" id="PTHR31051:SF1">
    <property type="entry name" value="PROTEASOME ASSEMBLY CHAPERONE 3"/>
    <property type="match status" value="1"/>
</dbReference>
<dbReference type="GO" id="GO:0043248">
    <property type="term" value="P:proteasome assembly"/>
    <property type="evidence" value="ECO:0007669"/>
    <property type="project" value="InterPro"/>
</dbReference>
<dbReference type="InterPro" id="IPR018788">
    <property type="entry name" value="Proteasome_assmbl_chp_3"/>
</dbReference>
<dbReference type="Gene3D" id="3.30.230.90">
    <property type="match status" value="1"/>
</dbReference>
<dbReference type="GO" id="GO:0000502">
    <property type="term" value="C:proteasome complex"/>
    <property type="evidence" value="ECO:0007669"/>
    <property type="project" value="UniProtKB-KW"/>
</dbReference>
<reference evidence="1" key="1">
    <citation type="submission" date="2023-03" db="EMBL/GenBank/DDBJ databases">
        <authorList>
            <person name="Steffen K."/>
            <person name="Cardenas P."/>
        </authorList>
    </citation>
    <scope>NUCLEOTIDE SEQUENCE</scope>
</reference>
<dbReference type="InterPro" id="IPR053720">
    <property type="entry name" value="Psm_Assembly_Chaperone"/>
</dbReference>
<evidence type="ECO:0000313" key="2">
    <source>
        <dbReference type="Proteomes" id="UP001174909"/>
    </source>
</evidence>
<accession>A0AA35SSL9</accession>
<organism evidence="1 2">
    <name type="scientific">Geodia barretti</name>
    <name type="common">Barrett's horny sponge</name>
    <dbReference type="NCBI Taxonomy" id="519541"/>
    <lineage>
        <taxon>Eukaryota</taxon>
        <taxon>Metazoa</taxon>
        <taxon>Porifera</taxon>
        <taxon>Demospongiae</taxon>
        <taxon>Heteroscleromorpha</taxon>
        <taxon>Tetractinellida</taxon>
        <taxon>Astrophorina</taxon>
        <taxon>Geodiidae</taxon>
        <taxon>Geodia</taxon>
    </lineage>
</organism>
<gene>
    <name evidence="1" type="ORF">GBAR_LOCUS19607</name>
</gene>
<keyword evidence="1" id="KW-0647">Proteasome</keyword>
<proteinExistence type="predicted"/>
<dbReference type="Pfam" id="PF10178">
    <property type="entry name" value="PAC3"/>
    <property type="match status" value="1"/>
</dbReference>
<keyword evidence="2" id="KW-1185">Reference proteome</keyword>